<dbReference type="STRING" id="566551.HMPREF0201_03701"/>
<feature type="transmembrane region" description="Helical" evidence="1">
    <location>
        <begin position="41"/>
        <end position="60"/>
    </location>
</feature>
<dbReference type="EMBL" id="ATDT01000032">
    <property type="protein sequence ID" value="EPF15033.1"/>
    <property type="molecule type" value="Genomic_DNA"/>
</dbReference>
<keyword evidence="1" id="KW-0472">Membrane</keyword>
<sequence length="65" mass="7047">MANPTGLTNSFPIAIPPILIAIASGFRTVERRYTTRNPFSLPTLLSALGYGLAWITPMVASTKRI</sequence>
<feature type="transmembrane region" description="Helical" evidence="1">
    <location>
        <begin position="12"/>
        <end position="29"/>
    </location>
</feature>
<reference evidence="2 3" key="1">
    <citation type="submission" date="2013-04" db="EMBL/GenBank/DDBJ databases">
        <authorList>
            <person name="Weinstock G."/>
            <person name="Sodergren E."/>
            <person name="Lobos E.A."/>
            <person name="Fulton L."/>
            <person name="Fulton R."/>
            <person name="Courtney L."/>
            <person name="Fronick C."/>
            <person name="O'Laughlin M."/>
            <person name="Godfrey J."/>
            <person name="Wilson R.M."/>
            <person name="Miner T."/>
            <person name="Farmer C."/>
            <person name="Delehaunty K."/>
            <person name="Cordes M."/>
            <person name="Minx P."/>
            <person name="Tomlinson C."/>
            <person name="Chen J."/>
            <person name="Wollam A."/>
            <person name="Pepin K.H."/>
            <person name="Palsikar V.B."/>
            <person name="Zhang X."/>
            <person name="Suruliraj S."/>
            <person name="Perna N.T."/>
            <person name="Plunkett G."/>
            <person name="Warren W."/>
            <person name="Mitreva M."/>
            <person name="Mardis E.R."/>
            <person name="Wilson R.K."/>
        </authorList>
    </citation>
    <scope>NUCLEOTIDE SEQUENCE [LARGE SCALE GENOMIC DNA]</scope>
    <source>
        <strain evidence="2 3">DSM 4568</strain>
    </source>
</reference>
<name>S3IMI1_9ENTR</name>
<evidence type="ECO:0000313" key="3">
    <source>
        <dbReference type="Proteomes" id="UP000014585"/>
    </source>
</evidence>
<protein>
    <submittedName>
        <fullName evidence="2">Uncharacterized protein</fullName>
    </submittedName>
</protein>
<accession>S3IMI1</accession>
<dbReference type="AlphaFoldDB" id="S3IMI1"/>
<keyword evidence="1" id="KW-1133">Transmembrane helix</keyword>
<evidence type="ECO:0000313" key="2">
    <source>
        <dbReference type="EMBL" id="EPF15033.1"/>
    </source>
</evidence>
<dbReference type="Proteomes" id="UP000014585">
    <property type="component" value="Unassembled WGS sequence"/>
</dbReference>
<gene>
    <name evidence="2" type="ORF">HMPREF0201_03701</name>
</gene>
<proteinExistence type="predicted"/>
<evidence type="ECO:0000256" key="1">
    <source>
        <dbReference type="SAM" id="Phobius"/>
    </source>
</evidence>
<dbReference type="HOGENOM" id="CLU_2841754_0_0_6"/>
<keyword evidence="1" id="KW-0812">Transmembrane</keyword>
<dbReference type="PATRIC" id="fig|566551.4.peg.3379"/>
<organism evidence="2 3">
    <name type="scientific">Cedecea davisae DSM 4568</name>
    <dbReference type="NCBI Taxonomy" id="566551"/>
    <lineage>
        <taxon>Bacteria</taxon>
        <taxon>Pseudomonadati</taxon>
        <taxon>Pseudomonadota</taxon>
        <taxon>Gammaproteobacteria</taxon>
        <taxon>Enterobacterales</taxon>
        <taxon>Enterobacteriaceae</taxon>
        <taxon>Cedecea</taxon>
    </lineage>
</organism>
<comment type="caution">
    <text evidence="2">The sequence shown here is derived from an EMBL/GenBank/DDBJ whole genome shotgun (WGS) entry which is preliminary data.</text>
</comment>